<comment type="caution">
    <text evidence="1">The sequence shown here is derived from an EMBL/GenBank/DDBJ whole genome shotgun (WGS) entry which is preliminary data.</text>
</comment>
<keyword evidence="2" id="KW-1185">Reference proteome</keyword>
<organism evidence="1 2">
    <name type="scientific">Lipomyces kononenkoae</name>
    <name type="common">Yeast</name>
    <dbReference type="NCBI Taxonomy" id="34357"/>
    <lineage>
        <taxon>Eukaryota</taxon>
        <taxon>Fungi</taxon>
        <taxon>Dikarya</taxon>
        <taxon>Ascomycota</taxon>
        <taxon>Saccharomycotina</taxon>
        <taxon>Lipomycetes</taxon>
        <taxon>Lipomycetales</taxon>
        <taxon>Lipomycetaceae</taxon>
        <taxon>Lipomyces</taxon>
    </lineage>
</organism>
<evidence type="ECO:0000313" key="2">
    <source>
        <dbReference type="Proteomes" id="UP001433508"/>
    </source>
</evidence>
<sequence length="559" mass="63564">MSTHDRAREPKSCRPCAQAKVKCEPQSVDGCKRCLRLKRECIMQAPGAHKRKVPKPSDVARLEQKLDSMAAIFTESSKRLCGANIGGGSGHPIQVQSPPRSVPPCDEDIMLSDEEALLRLETFRTEMTPYFPFVNVPTEFTVSELRQKKPFLLRAIVMVTCLEDANRQLAMAKNIRECISTSIVVKGEQSLDLLQGLLVCLAWFHLQLQLGTHIYRLIHLALGMLIELGLDRRSAPAGKMGPMINHLVRRGNPHTHRTLEERRVYLGLFYINSITAMCRRDMDPMKYTDYTEECCRVLEDAGEHPTDLYLVRLVRLHRMAGRIRRMLTIDEYDSPGLILSAPIGMCIKSIEAELRQLKQSLGLNSVPDPILLLHYYAVELSLYEIALEDDFPAKRYGDYPLTRLNILYSCLTVTKAFFDTFFLVPTRQYFNLPHSVHLAFSHALGILSKLLVFTGENWDQEYVRSIIDFPVVTNTLVSRIQKAVEVSHLEQPPYRVPEMFVRLIPRVHVFEEIHEARRAALMERGGDIASDDISLTAAGDFIPDMIFPLPDDLLAIFTF</sequence>
<reference evidence="2" key="1">
    <citation type="journal article" date="2024" name="Front. Bioeng. Biotechnol.">
        <title>Genome-scale model development and genomic sequencing of the oleaginous clade Lipomyces.</title>
        <authorList>
            <person name="Czajka J.J."/>
            <person name="Han Y."/>
            <person name="Kim J."/>
            <person name="Mondo S.J."/>
            <person name="Hofstad B.A."/>
            <person name="Robles A."/>
            <person name="Haridas S."/>
            <person name="Riley R."/>
            <person name="LaButti K."/>
            <person name="Pangilinan J."/>
            <person name="Andreopoulos W."/>
            <person name="Lipzen A."/>
            <person name="Yan J."/>
            <person name="Wang M."/>
            <person name="Ng V."/>
            <person name="Grigoriev I.V."/>
            <person name="Spatafora J.W."/>
            <person name="Magnuson J.K."/>
            <person name="Baker S.E."/>
            <person name="Pomraning K.R."/>
        </authorList>
    </citation>
    <scope>NUCLEOTIDE SEQUENCE [LARGE SCALE GENOMIC DNA]</scope>
    <source>
        <strain evidence="2">CBS 7786</strain>
    </source>
</reference>
<gene>
    <name evidence="1" type="ORF">V1525DRAFT_414898</name>
</gene>
<dbReference type="EMBL" id="MU971556">
    <property type="protein sequence ID" value="KAK9233890.1"/>
    <property type="molecule type" value="Genomic_DNA"/>
</dbReference>
<evidence type="ECO:0000313" key="1">
    <source>
        <dbReference type="EMBL" id="KAK9233890.1"/>
    </source>
</evidence>
<name>A0ACC3SQF4_LIPKO</name>
<protein>
    <submittedName>
        <fullName evidence="1">Uncharacterized protein</fullName>
    </submittedName>
</protein>
<proteinExistence type="predicted"/>
<dbReference type="Proteomes" id="UP001433508">
    <property type="component" value="Unassembled WGS sequence"/>
</dbReference>
<accession>A0ACC3SQF4</accession>